<dbReference type="Proteomes" id="UP000789405">
    <property type="component" value="Unassembled WGS sequence"/>
</dbReference>
<evidence type="ECO:0000313" key="3">
    <source>
        <dbReference type="EMBL" id="CAG8764011.1"/>
    </source>
</evidence>
<sequence>YIQNIVINIATLWLLFTSVPVRISTSIYNYVDDDDIYFVDVNLSRSNTYSVDMNPPRSDTNSVDVNPPESDESLVYKSTKESKFDICQIYYPEEANSNGPIIKATHVISKRRQKKIAQLLVKFIIEDCQPLHILCSQAFYRLLNYMEVGFHIPCKQTVKKMIDKAYDWSQDQLFEMMNIDGGFVNLITDI</sequence>
<evidence type="ECO:0000256" key="1">
    <source>
        <dbReference type="SAM" id="MobiDB-lite"/>
    </source>
</evidence>
<comment type="caution">
    <text evidence="3">The sequence shown here is derived from an EMBL/GenBank/DDBJ whole genome shotgun (WGS) entry which is preliminary data.</text>
</comment>
<proteinExistence type="predicted"/>
<feature type="non-terminal residue" evidence="3">
    <location>
        <position position="190"/>
    </location>
</feature>
<accession>A0A9N9NRJ8</accession>
<keyword evidence="2" id="KW-0732">Signal</keyword>
<dbReference type="AlphaFoldDB" id="A0A9N9NRJ8"/>
<gene>
    <name evidence="3" type="ORF">DERYTH_LOCUS18084</name>
</gene>
<feature type="compositionally biased region" description="Polar residues" evidence="1">
    <location>
        <begin position="50"/>
        <end position="64"/>
    </location>
</feature>
<feature type="region of interest" description="Disordered" evidence="1">
    <location>
        <begin position="50"/>
        <end position="71"/>
    </location>
</feature>
<dbReference type="SUPFAM" id="SSF140996">
    <property type="entry name" value="Hermes dimerisation domain"/>
    <property type="match status" value="1"/>
</dbReference>
<dbReference type="OrthoDB" id="2447835at2759"/>
<feature type="signal peptide" evidence="2">
    <location>
        <begin position="1"/>
        <end position="26"/>
    </location>
</feature>
<evidence type="ECO:0000256" key="2">
    <source>
        <dbReference type="SAM" id="SignalP"/>
    </source>
</evidence>
<feature type="chain" id="PRO_5040480941" evidence="2">
    <location>
        <begin position="27"/>
        <end position="190"/>
    </location>
</feature>
<evidence type="ECO:0000313" key="4">
    <source>
        <dbReference type="Proteomes" id="UP000789405"/>
    </source>
</evidence>
<organism evidence="3 4">
    <name type="scientific">Dentiscutata erythropus</name>
    <dbReference type="NCBI Taxonomy" id="1348616"/>
    <lineage>
        <taxon>Eukaryota</taxon>
        <taxon>Fungi</taxon>
        <taxon>Fungi incertae sedis</taxon>
        <taxon>Mucoromycota</taxon>
        <taxon>Glomeromycotina</taxon>
        <taxon>Glomeromycetes</taxon>
        <taxon>Diversisporales</taxon>
        <taxon>Gigasporaceae</taxon>
        <taxon>Dentiscutata</taxon>
    </lineage>
</organism>
<keyword evidence="4" id="KW-1185">Reference proteome</keyword>
<name>A0A9N9NRJ8_9GLOM</name>
<protein>
    <submittedName>
        <fullName evidence="3">10209_t:CDS:1</fullName>
    </submittedName>
</protein>
<dbReference type="EMBL" id="CAJVPY010017843">
    <property type="protein sequence ID" value="CAG8764011.1"/>
    <property type="molecule type" value="Genomic_DNA"/>
</dbReference>
<reference evidence="3" key="1">
    <citation type="submission" date="2021-06" db="EMBL/GenBank/DDBJ databases">
        <authorList>
            <person name="Kallberg Y."/>
            <person name="Tangrot J."/>
            <person name="Rosling A."/>
        </authorList>
    </citation>
    <scope>NUCLEOTIDE SEQUENCE</scope>
    <source>
        <strain evidence="3">MA453B</strain>
    </source>
</reference>